<evidence type="ECO:0000256" key="13">
    <source>
        <dbReference type="HAMAP-Rule" id="MF_00328"/>
    </source>
</evidence>
<dbReference type="AlphaFoldDB" id="A0A926D5I9"/>
<dbReference type="PANTHER" id="PTHR23117:SF13">
    <property type="entry name" value="GUANYLATE KINASE"/>
    <property type="match status" value="1"/>
</dbReference>
<dbReference type="HAMAP" id="MF_00328">
    <property type="entry name" value="Guanylate_kinase"/>
    <property type="match status" value="1"/>
</dbReference>
<organism evidence="15 16">
    <name type="scientific">Gehongia tenuis</name>
    <dbReference type="NCBI Taxonomy" id="2763655"/>
    <lineage>
        <taxon>Bacteria</taxon>
        <taxon>Bacillati</taxon>
        <taxon>Bacillota</taxon>
        <taxon>Clostridia</taxon>
        <taxon>Christensenellales</taxon>
        <taxon>Christensenellaceae</taxon>
        <taxon>Gehongia</taxon>
    </lineage>
</organism>
<keyword evidence="6 13" id="KW-0963">Cytoplasm</keyword>
<comment type="catalytic activity">
    <reaction evidence="12 13">
        <text>GMP + ATP = GDP + ADP</text>
        <dbReference type="Rhea" id="RHEA:20780"/>
        <dbReference type="ChEBI" id="CHEBI:30616"/>
        <dbReference type="ChEBI" id="CHEBI:58115"/>
        <dbReference type="ChEBI" id="CHEBI:58189"/>
        <dbReference type="ChEBI" id="CHEBI:456216"/>
        <dbReference type="EC" id="2.7.4.8"/>
    </reaction>
</comment>
<dbReference type="InterPro" id="IPR020590">
    <property type="entry name" value="Guanylate_kinase_CS"/>
</dbReference>
<dbReference type="CDD" id="cd00071">
    <property type="entry name" value="GMPK"/>
    <property type="match status" value="1"/>
</dbReference>
<evidence type="ECO:0000256" key="10">
    <source>
        <dbReference type="ARBA" id="ARBA00022840"/>
    </source>
</evidence>
<comment type="subcellular location">
    <subcellularLocation>
        <location evidence="2 13">Cytoplasm</location>
    </subcellularLocation>
</comment>
<dbReference type="EC" id="2.7.4.8" evidence="4 13"/>
<dbReference type="GO" id="GO:0005829">
    <property type="term" value="C:cytosol"/>
    <property type="evidence" value="ECO:0007669"/>
    <property type="project" value="TreeGrafter"/>
</dbReference>
<dbReference type="RefSeq" id="WP_249314729.1">
    <property type="nucleotide sequence ID" value="NZ_JACRSR010000001.1"/>
</dbReference>
<dbReference type="SUPFAM" id="SSF52540">
    <property type="entry name" value="P-loop containing nucleoside triphosphate hydrolases"/>
    <property type="match status" value="1"/>
</dbReference>
<dbReference type="PANTHER" id="PTHR23117">
    <property type="entry name" value="GUANYLATE KINASE-RELATED"/>
    <property type="match status" value="1"/>
</dbReference>
<dbReference type="GO" id="GO:0005524">
    <property type="term" value="F:ATP binding"/>
    <property type="evidence" value="ECO:0007669"/>
    <property type="project" value="UniProtKB-UniRule"/>
</dbReference>
<keyword evidence="9 13" id="KW-0418">Kinase</keyword>
<dbReference type="SMART" id="SM00072">
    <property type="entry name" value="GuKc"/>
    <property type="match status" value="1"/>
</dbReference>
<protein>
    <recommendedName>
        <fullName evidence="5 13">Guanylate kinase</fullName>
        <ecNumber evidence="4 13">2.7.4.8</ecNumber>
    </recommendedName>
    <alternativeName>
        <fullName evidence="11 13">GMP kinase</fullName>
    </alternativeName>
</protein>
<evidence type="ECO:0000256" key="12">
    <source>
        <dbReference type="ARBA" id="ARBA00048594"/>
    </source>
</evidence>
<dbReference type="Gene3D" id="3.40.50.300">
    <property type="entry name" value="P-loop containing nucleotide triphosphate hydrolases"/>
    <property type="match status" value="1"/>
</dbReference>
<keyword evidence="16" id="KW-1185">Reference proteome</keyword>
<evidence type="ECO:0000313" key="16">
    <source>
        <dbReference type="Proteomes" id="UP000623172"/>
    </source>
</evidence>
<evidence type="ECO:0000256" key="3">
    <source>
        <dbReference type="ARBA" id="ARBA00005790"/>
    </source>
</evidence>
<evidence type="ECO:0000256" key="9">
    <source>
        <dbReference type="ARBA" id="ARBA00022777"/>
    </source>
</evidence>
<dbReference type="GO" id="GO:0004385">
    <property type="term" value="F:GMP kinase activity"/>
    <property type="evidence" value="ECO:0007669"/>
    <property type="project" value="UniProtKB-UniRule"/>
</dbReference>
<evidence type="ECO:0000256" key="8">
    <source>
        <dbReference type="ARBA" id="ARBA00022741"/>
    </source>
</evidence>
<reference evidence="15" key="1">
    <citation type="submission" date="2020-08" db="EMBL/GenBank/DDBJ databases">
        <title>Genome public.</title>
        <authorList>
            <person name="Liu C."/>
            <person name="Sun Q."/>
        </authorList>
    </citation>
    <scope>NUCLEOTIDE SEQUENCE</scope>
    <source>
        <strain evidence="15">NSJ-53</strain>
    </source>
</reference>
<sequence length="206" mass="23231">MSVKGLLIVVSGPSGAGKGTVMKGILERDPNIRLSISATTRRPRETEQDGVHYFFKTREEFLALVDKKGFLEYAQVYDQYYGTPRAFVEEQLDAGRDVLLEIDVQGGMNVKKAFPEAVTVFLAPPSMTELERRIRFADTGTRDNIETRLEWARQEIAQIPRYGYCIVNDDINGSVEALAAIIRAEKLACWRRPELTQNILEGAMDQ</sequence>
<evidence type="ECO:0000256" key="11">
    <source>
        <dbReference type="ARBA" id="ARBA00030128"/>
    </source>
</evidence>
<evidence type="ECO:0000256" key="7">
    <source>
        <dbReference type="ARBA" id="ARBA00022679"/>
    </source>
</evidence>
<evidence type="ECO:0000256" key="5">
    <source>
        <dbReference type="ARBA" id="ARBA00016296"/>
    </source>
</evidence>
<dbReference type="InterPro" id="IPR008145">
    <property type="entry name" value="GK/Ca_channel_bsu"/>
</dbReference>
<dbReference type="InterPro" id="IPR008144">
    <property type="entry name" value="Guanylate_kin-like_dom"/>
</dbReference>
<proteinExistence type="inferred from homology"/>
<evidence type="ECO:0000256" key="2">
    <source>
        <dbReference type="ARBA" id="ARBA00004496"/>
    </source>
</evidence>
<dbReference type="InterPro" id="IPR027417">
    <property type="entry name" value="P-loop_NTPase"/>
</dbReference>
<keyword evidence="7 13" id="KW-0808">Transferase</keyword>
<dbReference type="Pfam" id="PF00625">
    <property type="entry name" value="Guanylate_kin"/>
    <property type="match status" value="1"/>
</dbReference>
<keyword evidence="8 13" id="KW-0547">Nucleotide-binding</keyword>
<evidence type="ECO:0000256" key="6">
    <source>
        <dbReference type="ARBA" id="ARBA00022490"/>
    </source>
</evidence>
<feature type="domain" description="Guanylate kinase-like" evidence="14">
    <location>
        <begin position="5"/>
        <end position="183"/>
    </location>
</feature>
<dbReference type="PROSITE" id="PS50052">
    <property type="entry name" value="GUANYLATE_KINASE_2"/>
    <property type="match status" value="1"/>
</dbReference>
<keyword evidence="10 13" id="KW-0067">ATP-binding</keyword>
<dbReference type="PROSITE" id="PS00856">
    <property type="entry name" value="GUANYLATE_KINASE_1"/>
    <property type="match status" value="1"/>
</dbReference>
<accession>A0A926D5I9</accession>
<evidence type="ECO:0000256" key="1">
    <source>
        <dbReference type="ARBA" id="ARBA00003531"/>
    </source>
</evidence>
<evidence type="ECO:0000259" key="14">
    <source>
        <dbReference type="PROSITE" id="PS50052"/>
    </source>
</evidence>
<comment type="similarity">
    <text evidence="3 13">Belongs to the guanylate kinase family.</text>
</comment>
<dbReference type="Gene3D" id="3.30.63.10">
    <property type="entry name" value="Guanylate Kinase phosphate binding domain"/>
    <property type="match status" value="1"/>
</dbReference>
<comment type="caution">
    <text evidence="15">The sequence shown here is derived from an EMBL/GenBank/DDBJ whole genome shotgun (WGS) entry which is preliminary data.</text>
</comment>
<dbReference type="Proteomes" id="UP000623172">
    <property type="component" value="Unassembled WGS sequence"/>
</dbReference>
<dbReference type="FunFam" id="3.30.63.10:FF:000005">
    <property type="entry name" value="Guanylate kinase"/>
    <property type="match status" value="1"/>
</dbReference>
<dbReference type="NCBIfam" id="TIGR03263">
    <property type="entry name" value="guanyl_kin"/>
    <property type="match status" value="1"/>
</dbReference>
<evidence type="ECO:0000256" key="4">
    <source>
        <dbReference type="ARBA" id="ARBA00012961"/>
    </source>
</evidence>
<evidence type="ECO:0000313" key="15">
    <source>
        <dbReference type="EMBL" id="MBC8530760.1"/>
    </source>
</evidence>
<gene>
    <name evidence="13 15" type="primary">gmk</name>
    <name evidence="15" type="ORF">H8696_02740</name>
</gene>
<comment type="function">
    <text evidence="1 13">Essential for recycling GMP and indirectly, cGMP.</text>
</comment>
<dbReference type="InterPro" id="IPR017665">
    <property type="entry name" value="Guanylate_kinase"/>
</dbReference>
<dbReference type="EMBL" id="JACRSR010000001">
    <property type="protein sequence ID" value="MBC8530760.1"/>
    <property type="molecule type" value="Genomic_DNA"/>
</dbReference>
<name>A0A926D5I9_9FIRM</name>
<feature type="binding site" evidence="13">
    <location>
        <begin position="12"/>
        <end position="19"/>
    </location>
    <ligand>
        <name>ATP</name>
        <dbReference type="ChEBI" id="CHEBI:30616"/>
    </ligand>
</feature>